<evidence type="ECO:0000256" key="1">
    <source>
        <dbReference type="ARBA" id="ARBA00004651"/>
    </source>
</evidence>
<evidence type="ECO:0000256" key="3">
    <source>
        <dbReference type="ARBA" id="ARBA00022475"/>
    </source>
</evidence>
<feature type="transmembrane region" description="Helical" evidence="7">
    <location>
        <begin position="187"/>
        <end position="210"/>
    </location>
</feature>
<feature type="transmembrane region" description="Helical" evidence="7">
    <location>
        <begin position="27"/>
        <end position="53"/>
    </location>
</feature>
<evidence type="ECO:0000256" key="6">
    <source>
        <dbReference type="ARBA" id="ARBA00023136"/>
    </source>
</evidence>
<organism evidence="9 10">
    <name type="scientific">Tigriopus californicus</name>
    <name type="common">Marine copepod</name>
    <dbReference type="NCBI Taxonomy" id="6832"/>
    <lineage>
        <taxon>Eukaryota</taxon>
        <taxon>Metazoa</taxon>
        <taxon>Ecdysozoa</taxon>
        <taxon>Arthropoda</taxon>
        <taxon>Crustacea</taxon>
        <taxon>Multicrustacea</taxon>
        <taxon>Hexanauplia</taxon>
        <taxon>Copepoda</taxon>
        <taxon>Harpacticoida</taxon>
        <taxon>Harpacticidae</taxon>
        <taxon>Tigriopus</taxon>
    </lineage>
</organism>
<feature type="transmembrane region" description="Helical" evidence="7">
    <location>
        <begin position="250"/>
        <end position="269"/>
    </location>
</feature>
<dbReference type="GO" id="GO:0005886">
    <property type="term" value="C:plasma membrane"/>
    <property type="evidence" value="ECO:0007669"/>
    <property type="project" value="UniProtKB-SubCell"/>
</dbReference>
<evidence type="ECO:0000256" key="2">
    <source>
        <dbReference type="ARBA" id="ARBA00008789"/>
    </source>
</evidence>
<evidence type="ECO:0000256" key="4">
    <source>
        <dbReference type="ARBA" id="ARBA00022692"/>
    </source>
</evidence>
<dbReference type="OMA" id="HANANLP"/>
<sequence>SPCTLEALIVELDEVDAIPSSPKYSNFDFFCTIISIATYIFDLVMDTVVAAYFYHLGVTHGIYHYWYFGLTVAFILLPSLTMTGFSFRWYLMDAENTDLPPVPTWRWVLRLIVLMLQIAPVLRYLDSMANGIRSRYFARVAAKAKNVHDRQKARRDCLKYYTLMVYEDADATLLRLFECFMESAPQLVLQILVGPVCVAHWVLMSSWVIYQETSACNSRCEEFLFSLALGTVYIFSFFNAKEEHTRYKYLLYYLFCFCENTVLIIFWFLHANANLPIGQEYWYYYPGILGHYAMFFGGIFFMILYYSFFHPTGVHPRARALFAKKLRKSAPSSKSEAAEKETPAFIDLREIRSDLHGLGRRPLSDGASSVSSPALDEIDLSSSSHLPENNINRELKRASSAPNPGDNVSPTKFQGRAALLSCMGGNSPSSSNRKHSRGGLAVAFSIS</sequence>
<reference evidence="9 10" key="1">
    <citation type="journal article" date="2018" name="Nat. Ecol. Evol.">
        <title>Genomic signatures of mitonuclear coevolution across populations of Tigriopus californicus.</title>
        <authorList>
            <person name="Barreto F.S."/>
            <person name="Watson E.T."/>
            <person name="Lima T.G."/>
            <person name="Willett C.S."/>
            <person name="Edmands S."/>
            <person name="Li W."/>
            <person name="Burton R.S."/>
        </authorList>
    </citation>
    <scope>NUCLEOTIDE SEQUENCE [LARGE SCALE GENOMIC DNA]</scope>
    <source>
        <strain evidence="9 10">San Diego</strain>
    </source>
</reference>
<dbReference type="GO" id="GO:1902742">
    <property type="term" value="P:apoptotic process involved in development"/>
    <property type="evidence" value="ECO:0007669"/>
    <property type="project" value="TreeGrafter"/>
</dbReference>
<feature type="transmembrane region" description="Helical" evidence="7">
    <location>
        <begin position="107"/>
        <end position="125"/>
    </location>
</feature>
<dbReference type="InterPro" id="IPR018629">
    <property type="entry name" value="XK-rel"/>
</dbReference>
<dbReference type="AlphaFoldDB" id="A0A553NSR2"/>
<keyword evidence="10" id="KW-1185">Reference proteome</keyword>
<dbReference type="GO" id="GO:0043652">
    <property type="term" value="P:engulfment of apoptotic cell"/>
    <property type="evidence" value="ECO:0007669"/>
    <property type="project" value="TreeGrafter"/>
</dbReference>
<comment type="subcellular location">
    <subcellularLocation>
        <location evidence="1">Cell membrane</location>
        <topology evidence="1">Multi-pass membrane protein</topology>
    </subcellularLocation>
    <subcellularLocation>
        <location evidence="7">Membrane</location>
        <topology evidence="7">Multi-pass membrane protein</topology>
    </subcellularLocation>
</comment>
<dbReference type="Pfam" id="PF09815">
    <property type="entry name" value="XK-related"/>
    <property type="match status" value="2"/>
</dbReference>
<evidence type="ECO:0000313" key="10">
    <source>
        <dbReference type="Proteomes" id="UP000318571"/>
    </source>
</evidence>
<dbReference type="GO" id="GO:0070782">
    <property type="term" value="P:phosphatidylserine exposure on apoptotic cell surface"/>
    <property type="evidence" value="ECO:0007669"/>
    <property type="project" value="TreeGrafter"/>
</dbReference>
<gene>
    <name evidence="9" type="ORF">TCAL_09655</name>
</gene>
<protein>
    <recommendedName>
        <fullName evidence="7">XK-related protein</fullName>
    </recommendedName>
</protein>
<comment type="similarity">
    <text evidence="2 7">Belongs to the XK family.</text>
</comment>
<keyword evidence="3" id="KW-1003">Cell membrane</keyword>
<feature type="transmembrane region" description="Helical" evidence="7">
    <location>
        <begin position="65"/>
        <end position="87"/>
    </location>
</feature>
<dbReference type="PANTHER" id="PTHR16024:SF6">
    <property type="entry name" value="XK-RELATED PROTEIN"/>
    <property type="match status" value="1"/>
</dbReference>
<evidence type="ECO:0000256" key="8">
    <source>
        <dbReference type="SAM" id="MobiDB-lite"/>
    </source>
</evidence>
<feature type="transmembrane region" description="Helical" evidence="7">
    <location>
        <begin position="289"/>
        <end position="309"/>
    </location>
</feature>
<evidence type="ECO:0000256" key="5">
    <source>
        <dbReference type="ARBA" id="ARBA00022989"/>
    </source>
</evidence>
<keyword evidence="5 7" id="KW-1133">Transmembrane helix</keyword>
<name>A0A553NSR2_TIGCA</name>
<feature type="transmembrane region" description="Helical" evidence="7">
    <location>
        <begin position="222"/>
        <end position="238"/>
    </location>
</feature>
<feature type="non-terminal residue" evidence="9">
    <location>
        <position position="1"/>
    </location>
</feature>
<dbReference type="Proteomes" id="UP000318571">
    <property type="component" value="Chromosome 1"/>
</dbReference>
<keyword evidence="6 7" id="KW-0472">Membrane</keyword>
<dbReference type="PANTHER" id="PTHR16024">
    <property type="entry name" value="XK-RELATED PROTEIN"/>
    <property type="match status" value="1"/>
</dbReference>
<evidence type="ECO:0000256" key="7">
    <source>
        <dbReference type="RuleBase" id="RU910716"/>
    </source>
</evidence>
<feature type="region of interest" description="Disordered" evidence="8">
    <location>
        <begin position="420"/>
        <end position="447"/>
    </location>
</feature>
<dbReference type="InterPro" id="IPR050895">
    <property type="entry name" value="XK-related_scramblase"/>
</dbReference>
<accession>A0A553NSR2</accession>
<proteinExistence type="inferred from homology"/>
<evidence type="ECO:0000313" key="9">
    <source>
        <dbReference type="EMBL" id="TRY68474.1"/>
    </source>
</evidence>
<comment type="caution">
    <text evidence="9">The sequence shown here is derived from an EMBL/GenBank/DDBJ whole genome shotgun (WGS) entry which is preliminary data.</text>
</comment>
<keyword evidence="4 7" id="KW-0812">Transmembrane</keyword>
<dbReference type="EMBL" id="VCGU01000010">
    <property type="protein sequence ID" value="TRY68474.1"/>
    <property type="molecule type" value="Genomic_DNA"/>
</dbReference>